<feature type="signal peptide" evidence="1">
    <location>
        <begin position="1"/>
        <end position="22"/>
    </location>
</feature>
<evidence type="ECO:0000313" key="2">
    <source>
        <dbReference type="EMBL" id="MXO67947.1"/>
    </source>
</evidence>
<dbReference type="EMBL" id="WTYO01000001">
    <property type="protein sequence ID" value="MXO67947.1"/>
    <property type="molecule type" value="Genomic_DNA"/>
</dbReference>
<dbReference type="RefSeq" id="WP_160732560.1">
    <property type="nucleotide sequence ID" value="NZ_WTYO01000001.1"/>
</dbReference>
<feature type="chain" id="PRO_5047229062" description="Lipoprotein" evidence="1">
    <location>
        <begin position="23"/>
        <end position="244"/>
    </location>
</feature>
<keyword evidence="3" id="KW-1185">Reference proteome</keyword>
<dbReference type="PROSITE" id="PS51257">
    <property type="entry name" value="PROKAR_LIPOPROTEIN"/>
    <property type="match status" value="1"/>
</dbReference>
<protein>
    <recommendedName>
        <fullName evidence="4">Lipoprotein</fullName>
    </recommendedName>
</protein>
<gene>
    <name evidence="2" type="ORF">GRI72_03755</name>
</gene>
<keyword evidence="1" id="KW-0732">Signal</keyword>
<dbReference type="Proteomes" id="UP000444401">
    <property type="component" value="Unassembled WGS sequence"/>
</dbReference>
<sequence>MARMRARSIRRGISCAALLALAGCGESDPPVAGRAVDPAVLAAINDPILVDPDLSRQNEGNAALTVNIDNALPLDNRTQRAIDAAREEALALVGGRDAMIDLPPPSGEGEAAPLAARLSLAERAILSGAGAECAGRAQGGFIWAARMPQTFPLYPRSAAQDAMGNASPGCALRAAVFRTPVPLEEVLAFYHTRALGAGYSSSRTVMGEEQVLRGTRGRAAFAVYARKAPDGTSEVDLVTWGQPR</sequence>
<evidence type="ECO:0000256" key="1">
    <source>
        <dbReference type="SAM" id="SignalP"/>
    </source>
</evidence>
<accession>A0ABW9UVL5</accession>
<comment type="caution">
    <text evidence="2">The sequence shown here is derived from an EMBL/GenBank/DDBJ whole genome shotgun (WGS) entry which is preliminary data.</text>
</comment>
<evidence type="ECO:0008006" key="4">
    <source>
        <dbReference type="Google" id="ProtNLM"/>
    </source>
</evidence>
<name>A0ABW9UVL5_9SPHN</name>
<proteinExistence type="predicted"/>
<reference evidence="2 3" key="1">
    <citation type="submission" date="2019-12" db="EMBL/GenBank/DDBJ databases">
        <title>Genomic-based taxomic classification of the family Erythrobacteraceae.</title>
        <authorList>
            <person name="Xu L."/>
        </authorList>
    </citation>
    <scope>NUCLEOTIDE SEQUENCE [LARGE SCALE GENOMIC DNA]</scope>
    <source>
        <strain evidence="2 3">H32</strain>
    </source>
</reference>
<evidence type="ECO:0000313" key="3">
    <source>
        <dbReference type="Proteomes" id="UP000444401"/>
    </source>
</evidence>
<organism evidence="2 3">
    <name type="scientific">Pelagerythrobacter marinus</name>
    <dbReference type="NCBI Taxonomy" id="538382"/>
    <lineage>
        <taxon>Bacteria</taxon>
        <taxon>Pseudomonadati</taxon>
        <taxon>Pseudomonadota</taxon>
        <taxon>Alphaproteobacteria</taxon>
        <taxon>Sphingomonadales</taxon>
        <taxon>Erythrobacteraceae</taxon>
        <taxon>Pelagerythrobacter</taxon>
    </lineage>
</organism>